<dbReference type="GO" id="GO:0016887">
    <property type="term" value="F:ATP hydrolysis activity"/>
    <property type="evidence" value="ECO:0007669"/>
    <property type="project" value="InterPro"/>
</dbReference>
<dbReference type="PROSITE" id="PS51194">
    <property type="entry name" value="HELICASE_CTER"/>
    <property type="match status" value="1"/>
</dbReference>
<dbReference type="InterPro" id="IPR004807">
    <property type="entry name" value="UvrB"/>
</dbReference>
<protein>
    <recommendedName>
        <fullName evidence="4">UvrABC system protein B</fullName>
    </recommendedName>
</protein>
<comment type="similarity">
    <text evidence="1">Belongs to the UvrB family.</text>
</comment>
<dbReference type="InterPro" id="IPR001943">
    <property type="entry name" value="UVR_dom"/>
</dbReference>
<dbReference type="PANTHER" id="PTHR24029:SF0">
    <property type="entry name" value="UVRABC SYSTEM PROTEIN B"/>
    <property type="match status" value="1"/>
</dbReference>
<dbReference type="GO" id="GO:0003677">
    <property type="term" value="F:DNA binding"/>
    <property type="evidence" value="ECO:0007669"/>
    <property type="project" value="InterPro"/>
</dbReference>
<dbReference type="InterPro" id="IPR001650">
    <property type="entry name" value="Helicase_C-like"/>
</dbReference>
<comment type="subunit">
    <text evidence="3">Forms a heterotetramer with UvrA during the search for lesions. Interacts with UvrC in an incision complex.</text>
</comment>
<evidence type="ECO:0000256" key="2">
    <source>
        <dbReference type="ARBA" id="ARBA00023236"/>
    </source>
</evidence>
<evidence type="ECO:0000256" key="1">
    <source>
        <dbReference type="ARBA" id="ARBA00008533"/>
    </source>
</evidence>
<dbReference type="PANTHER" id="PTHR24029">
    <property type="entry name" value="UVRABC SYSTEM PROTEIN B"/>
    <property type="match status" value="1"/>
</dbReference>
<dbReference type="GO" id="GO:0006289">
    <property type="term" value="P:nucleotide-excision repair"/>
    <property type="evidence" value="ECO:0007669"/>
    <property type="project" value="InterPro"/>
</dbReference>
<name>A0A1E5IGT5_ENDTX</name>
<dbReference type="InterPro" id="IPR036876">
    <property type="entry name" value="UVR_dom_sf"/>
</dbReference>
<keyword evidence="2" id="KW-0742">SOS response</keyword>
<dbReference type="Pfam" id="PF00271">
    <property type="entry name" value="Helicase_C"/>
    <property type="match status" value="1"/>
</dbReference>
<evidence type="ECO:0000259" key="6">
    <source>
        <dbReference type="PROSITE" id="PS51194"/>
    </source>
</evidence>
<accession>A0A1E5IGT5</accession>
<dbReference type="AlphaFoldDB" id="A0A1E5IGT5"/>
<keyword evidence="2" id="KW-0227">DNA damage</keyword>
<sequence>MVSATPGTYELNRSKKYIVDLIIRPTGLVDPEVVIHPINGQIQDLIQEIQKNVEKKQRTLVTTLTKKMSEDLAAYLKEKGFKVEYLHSEIDTLTRIEILKNLRLGKFDVLVGINLLREGLDLPEVSLVAVLDADKEGFLRSEPTLIQICGRAARNIDGRVIFYADTVTGSMQRALREMNRRRDKQLEYNKKNNIKPKSIIKAVHELYEFRNLSKEESINHIFAEEQLNYKITPKNIGGIIKEIELQMREAADNLDFESAAVLRERMLELKNMKSCKHSKH</sequence>
<dbReference type="CDD" id="cd18790">
    <property type="entry name" value="SF2_C_UvrB"/>
    <property type="match status" value="1"/>
</dbReference>
<proteinExistence type="inferred from homology"/>
<dbReference type="Gene3D" id="4.10.860.10">
    <property type="entry name" value="UVR domain"/>
    <property type="match status" value="1"/>
</dbReference>
<comment type="caution">
    <text evidence="7">The sequence shown here is derived from an EMBL/GenBank/DDBJ whole genome shotgun (WGS) entry which is preliminary data.</text>
</comment>
<keyword evidence="8" id="KW-1185">Reference proteome</keyword>
<feature type="domain" description="Helicase C-terminal" evidence="6">
    <location>
        <begin position="41"/>
        <end position="194"/>
    </location>
</feature>
<dbReference type="Pfam" id="PF12344">
    <property type="entry name" value="UvrB"/>
    <property type="match status" value="1"/>
</dbReference>
<dbReference type="GO" id="GO:0005524">
    <property type="term" value="F:ATP binding"/>
    <property type="evidence" value="ECO:0007669"/>
    <property type="project" value="InterPro"/>
</dbReference>
<dbReference type="GO" id="GO:0009432">
    <property type="term" value="P:SOS response"/>
    <property type="evidence" value="ECO:0007669"/>
    <property type="project" value="UniProtKB-KW"/>
</dbReference>
<dbReference type="EMBL" id="LNVX01000747">
    <property type="protein sequence ID" value="OEG69373.1"/>
    <property type="molecule type" value="Genomic_DNA"/>
</dbReference>
<dbReference type="Pfam" id="PF02151">
    <property type="entry name" value="UVR"/>
    <property type="match status" value="1"/>
</dbReference>
<dbReference type="SUPFAM" id="SSF46600">
    <property type="entry name" value="C-terminal UvrC-binding domain of UvrB"/>
    <property type="match status" value="1"/>
</dbReference>
<dbReference type="InterPro" id="IPR027417">
    <property type="entry name" value="P-loop_NTPase"/>
</dbReference>
<evidence type="ECO:0000313" key="8">
    <source>
        <dbReference type="Proteomes" id="UP000095237"/>
    </source>
</evidence>
<dbReference type="Gene3D" id="3.40.50.300">
    <property type="entry name" value="P-loop containing nucleotide triphosphate hydrolases"/>
    <property type="match status" value="1"/>
</dbReference>
<dbReference type="Proteomes" id="UP000095237">
    <property type="component" value="Unassembled WGS sequence"/>
</dbReference>
<gene>
    <name evidence="7" type="ORF">ATZ36_09980</name>
</gene>
<dbReference type="SUPFAM" id="SSF52540">
    <property type="entry name" value="P-loop containing nucleoside triphosphate hydrolases"/>
    <property type="match status" value="1"/>
</dbReference>
<evidence type="ECO:0000256" key="3">
    <source>
        <dbReference type="ARBA" id="ARBA00026033"/>
    </source>
</evidence>
<evidence type="ECO:0000259" key="5">
    <source>
        <dbReference type="PROSITE" id="PS50151"/>
    </source>
</evidence>
<dbReference type="InterPro" id="IPR024759">
    <property type="entry name" value="UvrB_YAD/RRR_dom"/>
</dbReference>
<dbReference type="PROSITE" id="PS50151">
    <property type="entry name" value="UVR"/>
    <property type="match status" value="1"/>
</dbReference>
<organism evidence="7 8">
    <name type="scientific">Endomicrobium trichonymphae</name>
    <dbReference type="NCBI Taxonomy" id="1408204"/>
    <lineage>
        <taxon>Bacteria</taxon>
        <taxon>Pseudomonadati</taxon>
        <taxon>Elusimicrobiota</taxon>
        <taxon>Endomicrobiia</taxon>
        <taxon>Endomicrobiales</taxon>
        <taxon>Endomicrobiaceae</taxon>
        <taxon>Candidatus Endomicrobiellum</taxon>
    </lineage>
</organism>
<evidence type="ECO:0000313" key="7">
    <source>
        <dbReference type="EMBL" id="OEG69373.1"/>
    </source>
</evidence>
<dbReference type="SMART" id="SM00490">
    <property type="entry name" value="HELICc"/>
    <property type="match status" value="1"/>
</dbReference>
<dbReference type="GO" id="GO:0009380">
    <property type="term" value="C:excinuclease repair complex"/>
    <property type="evidence" value="ECO:0007669"/>
    <property type="project" value="InterPro"/>
</dbReference>
<reference evidence="7 8" key="1">
    <citation type="submission" date="2015-11" db="EMBL/GenBank/DDBJ databases">
        <title>Evidence for parallel genomic evolution in an endosymbiosis of termite gut flagellates.</title>
        <authorList>
            <person name="Zheng H."/>
        </authorList>
    </citation>
    <scope>NUCLEOTIDE SEQUENCE [LARGE SCALE GENOMIC DNA]</scope>
    <source>
        <strain evidence="7 8">CET450</strain>
    </source>
</reference>
<feature type="domain" description="UVR" evidence="5">
    <location>
        <begin position="237"/>
        <end position="272"/>
    </location>
</feature>
<evidence type="ECO:0000256" key="4">
    <source>
        <dbReference type="ARBA" id="ARBA00029504"/>
    </source>
</evidence>